<protein>
    <recommendedName>
        <fullName evidence="2">Cohesin subunit SCC3/SA HEAT-repeats domain-containing protein</fullName>
    </recommendedName>
</protein>
<evidence type="ECO:0000313" key="3">
    <source>
        <dbReference type="EMBL" id="KAG5606104.1"/>
    </source>
</evidence>
<accession>A0A9J5Z2B6</accession>
<dbReference type="PANTHER" id="PTHR11199">
    <property type="entry name" value="STROMAL ANTIGEN"/>
    <property type="match status" value="1"/>
</dbReference>
<gene>
    <name evidence="3" type="ORF">H5410_027596</name>
</gene>
<dbReference type="GO" id="GO:0003682">
    <property type="term" value="F:chromatin binding"/>
    <property type="evidence" value="ECO:0007669"/>
    <property type="project" value="TreeGrafter"/>
</dbReference>
<dbReference type="Pfam" id="PF24571">
    <property type="entry name" value="HEAT_SCC3-SA"/>
    <property type="match status" value="1"/>
</dbReference>
<feature type="domain" description="Cohesin subunit SCC3/SA HEAT-repeats" evidence="2">
    <location>
        <begin position="59"/>
        <end position="95"/>
    </location>
</feature>
<dbReference type="Proteomes" id="UP000824120">
    <property type="component" value="Chromosome 5"/>
</dbReference>
<dbReference type="GO" id="GO:0008278">
    <property type="term" value="C:cohesin complex"/>
    <property type="evidence" value="ECO:0007669"/>
    <property type="project" value="TreeGrafter"/>
</dbReference>
<organism evidence="3 4">
    <name type="scientific">Solanum commersonii</name>
    <name type="common">Commerson's wild potato</name>
    <name type="synonym">Commerson's nightshade</name>
    <dbReference type="NCBI Taxonomy" id="4109"/>
    <lineage>
        <taxon>Eukaryota</taxon>
        <taxon>Viridiplantae</taxon>
        <taxon>Streptophyta</taxon>
        <taxon>Embryophyta</taxon>
        <taxon>Tracheophyta</taxon>
        <taxon>Spermatophyta</taxon>
        <taxon>Magnoliopsida</taxon>
        <taxon>eudicotyledons</taxon>
        <taxon>Gunneridae</taxon>
        <taxon>Pentapetalae</taxon>
        <taxon>asterids</taxon>
        <taxon>lamiids</taxon>
        <taxon>Solanales</taxon>
        <taxon>Solanaceae</taxon>
        <taxon>Solanoideae</taxon>
        <taxon>Solaneae</taxon>
        <taxon>Solanum</taxon>
    </lineage>
</organism>
<evidence type="ECO:0000256" key="1">
    <source>
        <dbReference type="SAM" id="Phobius"/>
    </source>
</evidence>
<keyword evidence="1" id="KW-0812">Transmembrane</keyword>
<dbReference type="OrthoDB" id="498590at2759"/>
<dbReference type="GO" id="GO:0000785">
    <property type="term" value="C:chromatin"/>
    <property type="evidence" value="ECO:0007669"/>
    <property type="project" value="TreeGrafter"/>
</dbReference>
<dbReference type="PANTHER" id="PTHR11199:SF0">
    <property type="entry name" value="LD34181P-RELATED"/>
    <property type="match status" value="1"/>
</dbReference>
<reference evidence="3 4" key="1">
    <citation type="submission" date="2020-09" db="EMBL/GenBank/DDBJ databases">
        <title>De no assembly of potato wild relative species, Solanum commersonii.</title>
        <authorList>
            <person name="Cho K."/>
        </authorList>
    </citation>
    <scope>NUCLEOTIDE SEQUENCE [LARGE SCALE GENOMIC DNA]</scope>
    <source>
        <strain evidence="3">LZ3.2</strain>
        <tissue evidence="3">Leaf</tissue>
    </source>
</reference>
<evidence type="ECO:0000313" key="4">
    <source>
        <dbReference type="Proteomes" id="UP000824120"/>
    </source>
</evidence>
<dbReference type="InterPro" id="IPR056396">
    <property type="entry name" value="HEAT_SCC3-SA"/>
</dbReference>
<comment type="caution">
    <text evidence="3">The sequence shown here is derived from an EMBL/GenBank/DDBJ whole genome shotgun (WGS) entry which is preliminary data.</text>
</comment>
<dbReference type="GO" id="GO:0005634">
    <property type="term" value="C:nucleus"/>
    <property type="evidence" value="ECO:0007669"/>
    <property type="project" value="TreeGrafter"/>
</dbReference>
<feature type="transmembrane region" description="Helical" evidence="1">
    <location>
        <begin position="50"/>
        <end position="67"/>
    </location>
</feature>
<keyword evidence="1" id="KW-0472">Membrane</keyword>
<dbReference type="GO" id="GO:0007062">
    <property type="term" value="P:sister chromatid cohesion"/>
    <property type="evidence" value="ECO:0007669"/>
    <property type="project" value="TreeGrafter"/>
</dbReference>
<sequence>MFNYLLLVPTMFSLGCVVFSEQWWLFRKVTLASSTELEALGYSPDESIHQNYFILLFLNFKTAFLLMKKAIFKHGDREVLTSCVKALNFCATEKGGELDDLQLSRPISIESLHNDLAMTTPKA</sequence>
<dbReference type="InterPro" id="IPR039662">
    <property type="entry name" value="Cohesin_Scc3/SA"/>
</dbReference>
<name>A0A9J5Z2B6_SOLCO</name>
<dbReference type="AlphaFoldDB" id="A0A9J5Z2B6"/>
<dbReference type="EMBL" id="JACXVP010000005">
    <property type="protein sequence ID" value="KAG5606104.1"/>
    <property type="molecule type" value="Genomic_DNA"/>
</dbReference>
<keyword evidence="1" id="KW-1133">Transmembrane helix</keyword>
<proteinExistence type="predicted"/>
<evidence type="ECO:0000259" key="2">
    <source>
        <dbReference type="Pfam" id="PF24571"/>
    </source>
</evidence>
<keyword evidence="4" id="KW-1185">Reference proteome</keyword>